<feature type="domain" description="CCA-adding enzyme C-terminal" evidence="13">
    <location>
        <begin position="389"/>
        <end position="438"/>
    </location>
</feature>
<dbReference type="InterPro" id="IPR006675">
    <property type="entry name" value="HDIG_dom"/>
</dbReference>
<evidence type="ECO:0000259" key="13">
    <source>
        <dbReference type="Pfam" id="PF13735"/>
    </source>
</evidence>
<dbReference type="Proteomes" id="UP000178098">
    <property type="component" value="Unassembled WGS sequence"/>
</dbReference>
<comment type="similarity">
    <text evidence="9">Belongs to the tRNA nucleotidyltransferase/poly(A) polymerase family.</text>
</comment>
<dbReference type="InterPro" id="IPR050264">
    <property type="entry name" value="Bact_CCA-adding_enz_type3_sf"/>
</dbReference>
<evidence type="ECO:0000256" key="7">
    <source>
        <dbReference type="ARBA" id="ARBA00022842"/>
    </source>
</evidence>
<dbReference type="GO" id="GO:0000166">
    <property type="term" value="F:nucleotide binding"/>
    <property type="evidence" value="ECO:0007669"/>
    <property type="project" value="UniProtKB-KW"/>
</dbReference>
<dbReference type="GO" id="GO:0016779">
    <property type="term" value="F:nucleotidyltransferase activity"/>
    <property type="evidence" value="ECO:0007669"/>
    <property type="project" value="UniProtKB-KW"/>
</dbReference>
<dbReference type="GO" id="GO:0008033">
    <property type="term" value="P:tRNA processing"/>
    <property type="evidence" value="ECO:0007669"/>
    <property type="project" value="UniProtKB-KW"/>
</dbReference>
<organism evidence="14 15">
    <name type="scientific">Candidatus Roizmanbacteria bacterium RIFCSPHIGHO2_02_FULL_43_11</name>
    <dbReference type="NCBI Taxonomy" id="1802043"/>
    <lineage>
        <taxon>Bacteria</taxon>
        <taxon>Candidatus Roizmaniibacteriota</taxon>
    </lineage>
</organism>
<dbReference type="CDD" id="cd00077">
    <property type="entry name" value="HDc"/>
    <property type="match status" value="1"/>
</dbReference>
<evidence type="ECO:0000259" key="12">
    <source>
        <dbReference type="Pfam" id="PF12627"/>
    </source>
</evidence>
<feature type="domain" description="Poly A polymerase head" evidence="10">
    <location>
        <begin position="19"/>
        <end position="142"/>
    </location>
</feature>
<keyword evidence="3" id="KW-0819">tRNA processing</keyword>
<dbReference type="Pfam" id="PF13735">
    <property type="entry name" value="tRNA_NucTran2_2"/>
    <property type="match status" value="1"/>
</dbReference>
<dbReference type="CDD" id="cd05398">
    <property type="entry name" value="NT_ClassII-CCAase"/>
    <property type="match status" value="1"/>
</dbReference>
<dbReference type="NCBIfam" id="TIGR00277">
    <property type="entry name" value="HDIG"/>
    <property type="match status" value="1"/>
</dbReference>
<keyword evidence="2 9" id="KW-0808">Transferase</keyword>
<dbReference type="EMBL" id="MFZT01000034">
    <property type="protein sequence ID" value="OGK30129.1"/>
    <property type="molecule type" value="Genomic_DNA"/>
</dbReference>
<evidence type="ECO:0000256" key="9">
    <source>
        <dbReference type="RuleBase" id="RU003953"/>
    </source>
</evidence>
<proteinExistence type="inferred from homology"/>
<gene>
    <name evidence="14" type="ORF">A3D08_00415</name>
</gene>
<comment type="caution">
    <text evidence="14">The sequence shown here is derived from an EMBL/GenBank/DDBJ whole genome shotgun (WGS) entry which is preliminary data.</text>
</comment>
<evidence type="ECO:0000256" key="4">
    <source>
        <dbReference type="ARBA" id="ARBA00022695"/>
    </source>
</evidence>
<keyword evidence="7" id="KW-0460">Magnesium</keyword>
<dbReference type="Gene3D" id="1.10.3090.10">
    <property type="entry name" value="cca-adding enzyme, domain 2"/>
    <property type="match status" value="1"/>
</dbReference>
<evidence type="ECO:0000256" key="5">
    <source>
        <dbReference type="ARBA" id="ARBA00022723"/>
    </source>
</evidence>
<dbReference type="AlphaFoldDB" id="A0A1F7HFW1"/>
<keyword evidence="8 9" id="KW-0694">RNA-binding</keyword>
<keyword evidence="5" id="KW-0479">Metal-binding</keyword>
<dbReference type="GO" id="GO:0046872">
    <property type="term" value="F:metal ion binding"/>
    <property type="evidence" value="ECO:0007669"/>
    <property type="project" value="UniProtKB-KW"/>
</dbReference>
<evidence type="ECO:0000259" key="11">
    <source>
        <dbReference type="Pfam" id="PF01966"/>
    </source>
</evidence>
<dbReference type="GO" id="GO:0000049">
    <property type="term" value="F:tRNA binding"/>
    <property type="evidence" value="ECO:0007669"/>
    <property type="project" value="TreeGrafter"/>
</dbReference>
<protein>
    <recommendedName>
        <fullName evidence="16">HD domain-containing protein</fullName>
    </recommendedName>
</protein>
<dbReference type="InterPro" id="IPR002646">
    <property type="entry name" value="PolA_pol_head_dom"/>
</dbReference>
<reference evidence="14 15" key="1">
    <citation type="journal article" date="2016" name="Nat. Commun.">
        <title>Thousands of microbial genomes shed light on interconnected biogeochemical processes in an aquifer system.</title>
        <authorList>
            <person name="Anantharaman K."/>
            <person name="Brown C.T."/>
            <person name="Hug L.A."/>
            <person name="Sharon I."/>
            <person name="Castelle C.J."/>
            <person name="Probst A.J."/>
            <person name="Thomas B.C."/>
            <person name="Singh A."/>
            <person name="Wilkins M.J."/>
            <person name="Karaoz U."/>
            <person name="Brodie E.L."/>
            <person name="Williams K.H."/>
            <person name="Hubbard S.S."/>
            <person name="Banfield J.F."/>
        </authorList>
    </citation>
    <scope>NUCLEOTIDE SEQUENCE [LARGE SCALE GENOMIC DNA]</scope>
</reference>
<dbReference type="InterPro" id="IPR032828">
    <property type="entry name" value="PolyA_RNA-bd"/>
</dbReference>
<dbReference type="Gene3D" id="1.10.246.80">
    <property type="match status" value="1"/>
</dbReference>
<dbReference type="Pfam" id="PF12627">
    <property type="entry name" value="PolyA_pol_RNAbd"/>
    <property type="match status" value="1"/>
</dbReference>
<evidence type="ECO:0000256" key="2">
    <source>
        <dbReference type="ARBA" id="ARBA00022679"/>
    </source>
</evidence>
<keyword evidence="4" id="KW-0548">Nucleotidyltransferase</keyword>
<accession>A0A1F7HFW1</accession>
<keyword evidence="6" id="KW-0547">Nucleotide-binding</keyword>
<sequence length="443" mass="50394">MPKYIDAFMQIIRSAGFQIYIVGGPVRDMLLNRPITNWDFATNAKPQEVLKLFPDAKYENDYGTVLVPLTTDIGETTIAEITPFRKESTYSDSRHPDTVQWADSIEEDVVRRDFTINALAHDGKNIIDLVHGQEDIKNGIIRAVGDPDKRFTEDALRLLRAIRFASQLSFTIEPHTLSAVSRHAEKITHISWERIRDELLKIITSPHGADGVMMMRSTTLLKYILPELDDAFGIDQKSPERHHQDDVGTHSVQTLRHTPSPDPIVRLGALLHDIGKPDTRAVDERGITTFYNHEIIGATLANQIAHRLRLSKKDRLRLVMLVRHHMFSVSELQTDKALRRFIRKVGLENVDGLLDIRTGDRVGSGVPETSWRTELFKKRLVDVQHMPFTIHDLKISGHDVMEALSLRPGPEVGNILKKLFEMVENEEIANEKEALMKALKVLR</sequence>
<evidence type="ECO:0000313" key="14">
    <source>
        <dbReference type="EMBL" id="OGK30129.1"/>
    </source>
</evidence>
<dbReference type="SUPFAM" id="SSF81301">
    <property type="entry name" value="Nucleotidyltransferase"/>
    <property type="match status" value="1"/>
</dbReference>
<evidence type="ECO:0000256" key="8">
    <source>
        <dbReference type="ARBA" id="ARBA00022884"/>
    </source>
</evidence>
<dbReference type="InterPro" id="IPR006674">
    <property type="entry name" value="HD_domain"/>
</dbReference>
<dbReference type="PANTHER" id="PTHR46173:SF1">
    <property type="entry name" value="CCA TRNA NUCLEOTIDYLTRANSFERASE 1, MITOCHONDRIAL"/>
    <property type="match status" value="1"/>
</dbReference>
<evidence type="ECO:0000256" key="3">
    <source>
        <dbReference type="ARBA" id="ARBA00022694"/>
    </source>
</evidence>
<dbReference type="PANTHER" id="PTHR46173">
    <property type="entry name" value="CCA TRNA NUCLEOTIDYLTRANSFERASE 1, MITOCHONDRIAL"/>
    <property type="match status" value="1"/>
</dbReference>
<evidence type="ECO:0008006" key="16">
    <source>
        <dbReference type="Google" id="ProtNLM"/>
    </source>
</evidence>
<dbReference type="Gene3D" id="3.30.460.10">
    <property type="entry name" value="Beta Polymerase, domain 2"/>
    <property type="match status" value="1"/>
</dbReference>
<dbReference type="InterPro" id="IPR032810">
    <property type="entry name" value="CCA-adding_enz_C"/>
</dbReference>
<evidence type="ECO:0000256" key="1">
    <source>
        <dbReference type="ARBA" id="ARBA00001946"/>
    </source>
</evidence>
<dbReference type="InterPro" id="IPR003607">
    <property type="entry name" value="HD/PDEase_dom"/>
</dbReference>
<evidence type="ECO:0000256" key="6">
    <source>
        <dbReference type="ARBA" id="ARBA00022741"/>
    </source>
</evidence>
<dbReference type="Pfam" id="PF01966">
    <property type="entry name" value="HD"/>
    <property type="match status" value="1"/>
</dbReference>
<dbReference type="Pfam" id="PF01743">
    <property type="entry name" value="PolyA_pol"/>
    <property type="match status" value="1"/>
</dbReference>
<evidence type="ECO:0000313" key="15">
    <source>
        <dbReference type="Proteomes" id="UP000178098"/>
    </source>
</evidence>
<comment type="cofactor">
    <cofactor evidence="1">
        <name>Mg(2+)</name>
        <dbReference type="ChEBI" id="CHEBI:18420"/>
    </cofactor>
</comment>
<name>A0A1F7HFW1_9BACT</name>
<dbReference type="SUPFAM" id="SSF81891">
    <property type="entry name" value="Poly A polymerase C-terminal region-like"/>
    <property type="match status" value="1"/>
</dbReference>
<feature type="domain" description="HD" evidence="11">
    <location>
        <begin position="264"/>
        <end position="330"/>
    </location>
</feature>
<dbReference type="InterPro" id="IPR043519">
    <property type="entry name" value="NT_sf"/>
</dbReference>
<feature type="domain" description="tRNA nucleotidyltransferase/poly(A) polymerase RNA and SrmB- binding" evidence="12">
    <location>
        <begin position="170"/>
        <end position="231"/>
    </location>
</feature>
<evidence type="ECO:0000259" key="10">
    <source>
        <dbReference type="Pfam" id="PF01743"/>
    </source>
</evidence>